<dbReference type="Proteomes" id="UP000193685">
    <property type="component" value="Unassembled WGS sequence"/>
</dbReference>
<dbReference type="Gene3D" id="3.40.50.410">
    <property type="entry name" value="von Willebrand factor, type A domain"/>
    <property type="match status" value="1"/>
</dbReference>
<organism evidence="5 6">
    <name type="scientific">Protomyces lactucae-debilis</name>
    <dbReference type="NCBI Taxonomy" id="2754530"/>
    <lineage>
        <taxon>Eukaryota</taxon>
        <taxon>Fungi</taxon>
        <taxon>Dikarya</taxon>
        <taxon>Ascomycota</taxon>
        <taxon>Taphrinomycotina</taxon>
        <taxon>Taphrinomycetes</taxon>
        <taxon>Taphrinales</taxon>
        <taxon>Protomycetaceae</taxon>
        <taxon>Protomyces</taxon>
    </lineage>
</organism>
<reference evidence="5 6" key="1">
    <citation type="submission" date="2016-07" db="EMBL/GenBank/DDBJ databases">
        <title>Pervasive Adenine N6-methylation of Active Genes in Fungi.</title>
        <authorList>
            <consortium name="DOE Joint Genome Institute"/>
            <person name="Mondo S.J."/>
            <person name="Dannebaum R.O."/>
            <person name="Kuo R.C."/>
            <person name="Labutti K."/>
            <person name="Haridas S."/>
            <person name="Kuo A."/>
            <person name="Salamov A."/>
            <person name="Ahrendt S.R."/>
            <person name="Lipzen A."/>
            <person name="Sullivan W."/>
            <person name="Andreopoulos W.B."/>
            <person name="Clum A."/>
            <person name="Lindquist E."/>
            <person name="Daum C."/>
            <person name="Ramamoorthy G.K."/>
            <person name="Gryganskyi A."/>
            <person name="Culley D."/>
            <person name="Magnuson J.K."/>
            <person name="James T.Y."/>
            <person name="O'Malley M.A."/>
            <person name="Stajich J.E."/>
            <person name="Spatafora J.W."/>
            <person name="Visel A."/>
            <person name="Grigoriev I.V."/>
        </authorList>
    </citation>
    <scope>NUCLEOTIDE SEQUENCE [LARGE SCALE GENOMIC DNA]</scope>
    <source>
        <strain evidence="5 6">12-1054</strain>
    </source>
</reference>
<evidence type="ECO:0000313" key="5">
    <source>
        <dbReference type="EMBL" id="ORY82702.1"/>
    </source>
</evidence>
<accession>A0A1Y2FFL3</accession>
<comment type="similarity">
    <text evidence="1">Belongs to the proteasome subunit S5A family.</text>
</comment>
<dbReference type="InterPro" id="IPR003903">
    <property type="entry name" value="UIM_dom"/>
</dbReference>
<protein>
    <recommendedName>
        <fullName evidence="4">VWFA domain-containing protein</fullName>
    </recommendedName>
</protein>
<dbReference type="RefSeq" id="XP_040725573.1">
    <property type="nucleotide sequence ID" value="XM_040867277.1"/>
</dbReference>
<dbReference type="OMA" id="QMSMQDQ"/>
<dbReference type="FunFam" id="3.40.50.410:FF:000005">
    <property type="entry name" value="26S proteasome non-ATPase regulatory subunit 4"/>
    <property type="match status" value="1"/>
</dbReference>
<dbReference type="Pfam" id="PF13519">
    <property type="entry name" value="VWA_2"/>
    <property type="match status" value="1"/>
</dbReference>
<comment type="caution">
    <text evidence="5">The sequence shown here is derived from an EMBL/GenBank/DDBJ whole genome shotgun (WGS) entry which is preliminary data.</text>
</comment>
<dbReference type="SUPFAM" id="SSF53300">
    <property type="entry name" value="vWA-like"/>
    <property type="match status" value="1"/>
</dbReference>
<dbReference type="OrthoDB" id="1731724at2759"/>
<dbReference type="InterPro" id="IPR027040">
    <property type="entry name" value="PSMD4"/>
</dbReference>
<evidence type="ECO:0000256" key="1">
    <source>
        <dbReference type="ARBA" id="ARBA00005574"/>
    </source>
</evidence>
<dbReference type="EMBL" id="MCFI01000009">
    <property type="protein sequence ID" value="ORY82702.1"/>
    <property type="molecule type" value="Genomic_DNA"/>
</dbReference>
<dbReference type="STRING" id="56484.A0A1Y2FFL3"/>
<dbReference type="GO" id="GO:0008540">
    <property type="term" value="C:proteasome regulatory particle, base subcomplex"/>
    <property type="evidence" value="ECO:0007669"/>
    <property type="project" value="TreeGrafter"/>
</dbReference>
<proteinExistence type="inferred from homology"/>
<sequence>MTLEATMLVVDNSEWAQNGDYTPSRYDAQRDAVHMLFQAKTNANPESAVALMTMGGQGPDVLVTLTDDFGKMLSALHSTKIHGSSHFTTALQVGQLALKHRQNKNQRQRIIVFVCSPIQEDQAALVKLAKKMKKNSIAVDCINFGEDVENQPKLEAFISAISSSDNSHLVTIPAGVSLLSDGIARSAIVGGDGGAGDEEGGGGGGNDFEFGVDPAMDPELAMALRMSLEDEQARLRA</sequence>
<evidence type="ECO:0000256" key="2">
    <source>
        <dbReference type="ARBA" id="ARBA00022942"/>
    </source>
</evidence>
<gene>
    <name evidence="5" type="ORF">BCR37DRAFT_337753</name>
</gene>
<dbReference type="GeneID" id="63783876"/>
<evidence type="ECO:0000259" key="4">
    <source>
        <dbReference type="PROSITE" id="PS50234"/>
    </source>
</evidence>
<dbReference type="GO" id="GO:0036435">
    <property type="term" value="F:K48-linked polyubiquitin modification-dependent protein binding"/>
    <property type="evidence" value="ECO:0007669"/>
    <property type="project" value="UniProtKB-ARBA"/>
</dbReference>
<dbReference type="GO" id="GO:0005829">
    <property type="term" value="C:cytosol"/>
    <property type="evidence" value="ECO:0007669"/>
    <property type="project" value="TreeGrafter"/>
</dbReference>
<feature type="non-terminal residue" evidence="5">
    <location>
        <position position="237"/>
    </location>
</feature>
<keyword evidence="6" id="KW-1185">Reference proteome</keyword>
<dbReference type="InterPro" id="IPR036465">
    <property type="entry name" value="vWFA_dom_sf"/>
</dbReference>
<keyword evidence="2" id="KW-0647">Proteasome</keyword>
<dbReference type="CDD" id="cd01452">
    <property type="entry name" value="VWA_26S_proteasome_subunit"/>
    <property type="match status" value="1"/>
</dbReference>
<evidence type="ECO:0000256" key="3">
    <source>
        <dbReference type="SAM" id="MobiDB-lite"/>
    </source>
</evidence>
<dbReference type="PROSITE" id="PS50330">
    <property type="entry name" value="UIM"/>
    <property type="match status" value="1"/>
</dbReference>
<dbReference type="Gene3D" id="1.10.287.3990">
    <property type="match status" value="1"/>
</dbReference>
<dbReference type="SMART" id="SM00327">
    <property type="entry name" value="VWA"/>
    <property type="match status" value="1"/>
</dbReference>
<dbReference type="AlphaFoldDB" id="A0A1Y2FFL3"/>
<dbReference type="InterPro" id="IPR002035">
    <property type="entry name" value="VWF_A"/>
</dbReference>
<name>A0A1Y2FFL3_PROLT</name>
<feature type="domain" description="VWFA" evidence="4">
    <location>
        <begin position="5"/>
        <end position="188"/>
    </location>
</feature>
<feature type="region of interest" description="Disordered" evidence="3">
    <location>
        <begin position="190"/>
        <end position="211"/>
    </location>
</feature>
<dbReference type="PROSITE" id="PS50234">
    <property type="entry name" value="VWFA"/>
    <property type="match status" value="1"/>
</dbReference>
<dbReference type="PANTHER" id="PTHR10223">
    <property type="entry name" value="26S PROTEASOME NON-ATPASE REGULATORY SUBUNIT 4"/>
    <property type="match status" value="1"/>
</dbReference>
<dbReference type="GO" id="GO:0043161">
    <property type="term" value="P:proteasome-mediated ubiquitin-dependent protein catabolic process"/>
    <property type="evidence" value="ECO:0007669"/>
    <property type="project" value="TreeGrafter"/>
</dbReference>
<dbReference type="GO" id="GO:0005634">
    <property type="term" value="C:nucleus"/>
    <property type="evidence" value="ECO:0007669"/>
    <property type="project" value="TreeGrafter"/>
</dbReference>
<evidence type="ECO:0000313" key="6">
    <source>
        <dbReference type="Proteomes" id="UP000193685"/>
    </source>
</evidence>
<dbReference type="PANTHER" id="PTHR10223:SF0">
    <property type="entry name" value="26S PROTEASOME NON-ATPASE REGULATORY SUBUNIT 4"/>
    <property type="match status" value="1"/>
</dbReference>